<proteinExistence type="predicted"/>
<gene>
    <name evidence="2" type="ORF">UT23_C0036G0006</name>
</gene>
<dbReference type="PANTHER" id="PTHR43630">
    <property type="entry name" value="POLY-BETA-1,6-N-ACETYL-D-GLUCOSAMINE SYNTHASE"/>
    <property type="match status" value="1"/>
</dbReference>
<evidence type="ECO:0000313" key="3">
    <source>
        <dbReference type="Proteomes" id="UP000034325"/>
    </source>
</evidence>
<reference evidence="2 3" key="1">
    <citation type="journal article" date="2015" name="Nature">
        <title>rRNA introns, odd ribosomes, and small enigmatic genomes across a large radiation of phyla.</title>
        <authorList>
            <person name="Brown C.T."/>
            <person name="Hug L.A."/>
            <person name="Thomas B.C."/>
            <person name="Sharon I."/>
            <person name="Castelle C.J."/>
            <person name="Singh A."/>
            <person name="Wilkins M.J."/>
            <person name="Williams K.H."/>
            <person name="Banfield J.F."/>
        </authorList>
    </citation>
    <scope>NUCLEOTIDE SEQUENCE [LARGE SCALE GENOMIC DNA]</scope>
</reference>
<evidence type="ECO:0000313" key="2">
    <source>
        <dbReference type="EMBL" id="KKQ96276.1"/>
    </source>
</evidence>
<protein>
    <submittedName>
        <fullName evidence="2">Glycosyl transferase family 2</fullName>
    </submittedName>
</protein>
<sequence length="279" mass="32676">MNIWAHTLVKNEEKYLWYSVASVAPFVDKVLLWDTGSTDKTPEICKELINRFPEKIDFRQVKQEGADDFTLVRQEMLNQTDSDWFIILDGDEVWWEDSIKGVVDTINKKGNKAESFIVRMIYPIGDIYHRQEEAAGMYELAGKKGHVSLRAVNRRIPGLTSLRPHGTQGWIDENGVMIQDRDPKKIYFVDVPYMHFSLLPRGGNRKADEIVVKRPQKLKHELGVEFPKDFFYPEVFFRQRPKIIPSPWGKMSLPFRMRAAFETPLRKVKRKVWRSKVGY</sequence>
<dbReference type="EMBL" id="LBWA01000036">
    <property type="protein sequence ID" value="KKQ96276.1"/>
    <property type="molecule type" value="Genomic_DNA"/>
</dbReference>
<dbReference type="AlphaFoldDB" id="A0A0G0Q3Q3"/>
<dbReference type="Pfam" id="PF00535">
    <property type="entry name" value="Glycos_transf_2"/>
    <property type="match status" value="1"/>
</dbReference>
<feature type="domain" description="Glycosyltransferase 2-like" evidence="1">
    <location>
        <begin position="9"/>
        <end position="134"/>
    </location>
</feature>
<keyword evidence="2" id="KW-0808">Transferase</keyword>
<accession>A0A0G0Q3Q3</accession>
<comment type="caution">
    <text evidence="2">The sequence shown here is derived from an EMBL/GenBank/DDBJ whole genome shotgun (WGS) entry which is preliminary data.</text>
</comment>
<dbReference type="InterPro" id="IPR001173">
    <property type="entry name" value="Glyco_trans_2-like"/>
</dbReference>
<evidence type="ECO:0000259" key="1">
    <source>
        <dbReference type="Pfam" id="PF00535"/>
    </source>
</evidence>
<dbReference type="Proteomes" id="UP000034325">
    <property type="component" value="Unassembled WGS sequence"/>
</dbReference>
<dbReference type="GO" id="GO:0016740">
    <property type="term" value="F:transferase activity"/>
    <property type="evidence" value="ECO:0007669"/>
    <property type="project" value="UniProtKB-KW"/>
</dbReference>
<dbReference type="PANTHER" id="PTHR43630:SF2">
    <property type="entry name" value="GLYCOSYLTRANSFERASE"/>
    <property type="match status" value="1"/>
</dbReference>
<dbReference type="Gene3D" id="3.90.550.10">
    <property type="entry name" value="Spore Coat Polysaccharide Biosynthesis Protein SpsA, Chain A"/>
    <property type="match status" value="1"/>
</dbReference>
<dbReference type="SUPFAM" id="SSF53448">
    <property type="entry name" value="Nucleotide-diphospho-sugar transferases"/>
    <property type="match status" value="1"/>
</dbReference>
<organism evidence="2 3">
    <name type="scientific">Candidatus Woesebacteria bacterium GW2011_GWA1_39_12</name>
    <dbReference type="NCBI Taxonomy" id="1618549"/>
    <lineage>
        <taxon>Bacteria</taxon>
        <taxon>Candidatus Woeseibacteriota</taxon>
    </lineage>
</organism>
<dbReference type="InterPro" id="IPR029044">
    <property type="entry name" value="Nucleotide-diphossugar_trans"/>
</dbReference>
<name>A0A0G0Q3Q3_9BACT</name>